<dbReference type="PRINTS" id="PR00390">
    <property type="entry name" value="PHPHLIPASEC"/>
</dbReference>
<dbReference type="PROSITE" id="PS50007">
    <property type="entry name" value="PIPLC_X_DOMAIN"/>
    <property type="match status" value="1"/>
</dbReference>
<dbReference type="GO" id="GO:0016042">
    <property type="term" value="P:lipid catabolic process"/>
    <property type="evidence" value="ECO:0007669"/>
    <property type="project" value="UniProtKB-KW"/>
</dbReference>
<keyword evidence="5" id="KW-1185">Reference proteome</keyword>
<protein>
    <recommendedName>
        <fullName evidence="1">Phosphoinositide phospholipase C</fullName>
        <ecNumber evidence="1">3.1.4.11</ecNumber>
    </recommendedName>
</protein>
<gene>
    <name evidence="4" type="ORF">ARMOST_12102</name>
</gene>
<name>A0A284RJ16_ARMOS</name>
<feature type="region of interest" description="Disordered" evidence="2">
    <location>
        <begin position="209"/>
        <end position="229"/>
    </location>
</feature>
<dbReference type="InterPro" id="IPR017946">
    <property type="entry name" value="PLC-like_Pdiesterase_TIM-brl"/>
</dbReference>
<dbReference type="SUPFAM" id="SSF51695">
    <property type="entry name" value="PLC-like phosphodiesterases"/>
    <property type="match status" value="1"/>
</dbReference>
<dbReference type="Proteomes" id="UP000219338">
    <property type="component" value="Unassembled WGS sequence"/>
</dbReference>
<dbReference type="PROSITE" id="PS50008">
    <property type="entry name" value="PIPLC_Y_DOMAIN"/>
    <property type="match status" value="1"/>
</dbReference>
<dbReference type="Pfam" id="PF00388">
    <property type="entry name" value="PI-PLC-X"/>
    <property type="match status" value="1"/>
</dbReference>
<keyword evidence="1" id="KW-0442">Lipid degradation</keyword>
<dbReference type="InterPro" id="IPR035892">
    <property type="entry name" value="C2_domain_sf"/>
</dbReference>
<dbReference type="SUPFAM" id="SSF49562">
    <property type="entry name" value="C2 domain (Calcium/lipid-binding domain, CaLB)"/>
    <property type="match status" value="1"/>
</dbReference>
<accession>A0A284RJ16</accession>
<organism evidence="4 5">
    <name type="scientific">Armillaria ostoyae</name>
    <name type="common">Armillaria root rot fungus</name>
    <dbReference type="NCBI Taxonomy" id="47428"/>
    <lineage>
        <taxon>Eukaryota</taxon>
        <taxon>Fungi</taxon>
        <taxon>Dikarya</taxon>
        <taxon>Basidiomycota</taxon>
        <taxon>Agaricomycotina</taxon>
        <taxon>Agaricomycetes</taxon>
        <taxon>Agaricomycetidae</taxon>
        <taxon>Agaricales</taxon>
        <taxon>Marasmiineae</taxon>
        <taxon>Physalacriaceae</taxon>
        <taxon>Armillaria</taxon>
    </lineage>
</organism>
<comment type="catalytic activity">
    <reaction evidence="1">
        <text>a 1,2-diacyl-sn-glycero-3-phospho-(1D-myo-inositol-4,5-bisphosphate) + H2O = 1D-myo-inositol 1,4,5-trisphosphate + a 1,2-diacyl-sn-glycerol + H(+)</text>
        <dbReference type="Rhea" id="RHEA:33179"/>
        <dbReference type="ChEBI" id="CHEBI:15377"/>
        <dbReference type="ChEBI" id="CHEBI:15378"/>
        <dbReference type="ChEBI" id="CHEBI:17815"/>
        <dbReference type="ChEBI" id="CHEBI:58456"/>
        <dbReference type="ChEBI" id="CHEBI:203600"/>
        <dbReference type="EC" id="3.1.4.11"/>
    </reaction>
</comment>
<dbReference type="AlphaFoldDB" id="A0A284RJ16"/>
<dbReference type="OrthoDB" id="269822at2759"/>
<feature type="domain" description="PI-PLC Y-box" evidence="3">
    <location>
        <begin position="243"/>
        <end position="357"/>
    </location>
</feature>
<dbReference type="CDD" id="cd00275">
    <property type="entry name" value="C2_PLC_like"/>
    <property type="match status" value="1"/>
</dbReference>
<dbReference type="GO" id="GO:0051209">
    <property type="term" value="P:release of sequestered calcium ion into cytosol"/>
    <property type="evidence" value="ECO:0007669"/>
    <property type="project" value="TreeGrafter"/>
</dbReference>
<evidence type="ECO:0000313" key="4">
    <source>
        <dbReference type="EMBL" id="SJL08732.1"/>
    </source>
</evidence>
<keyword evidence="1" id="KW-0378">Hydrolase</keyword>
<evidence type="ECO:0000256" key="1">
    <source>
        <dbReference type="RuleBase" id="RU361133"/>
    </source>
</evidence>
<dbReference type="InterPro" id="IPR001192">
    <property type="entry name" value="PI-PLC_fam"/>
</dbReference>
<dbReference type="Pfam" id="PF00387">
    <property type="entry name" value="PI-PLC-Y"/>
    <property type="match status" value="1"/>
</dbReference>
<dbReference type="SMART" id="SM00149">
    <property type="entry name" value="PLCYc"/>
    <property type="match status" value="1"/>
</dbReference>
<sequence>MGEPTDEEWRLQIEHVFHVDSNHNIEPQDAAVRVSPEIQQFLQDQREYTMDILRIPVVKPPLVDDSLPLTHYFISSSHNTYLLSRQLVGRSSPASYTHVLSRNGRCVEIDVWPSTNGLIVTHGHTFSKSVSFQSVCVAIGDAIQPGDWPVLVSLECHVNIQGQEELVRVMKGAWGDKLVDKKLEGIDDDTVTPRDVRGRILLMVEYYPPPSSGDSSSSSSSSDLSSDEGLGISDDCTKISPELASLGHYARSMKPKSGWQHERLANPRHILINVSESSISSLLPHSLSTLVDHGLHHLRRVFPKGTRITSANMDVLKCWRNGTHVASLNWQHYDRSMQINEGMFVGTGGWVQKPDGLGCLQGRKVKLVGEIVGVSSLPPPNDREGKEYKAYVNAQLLHCSGDKKWKSKSIKTEDVPGQGADIMWNQTFEWEFDVDELAFVRICIKQDEFGKDDKIVVFCARLNHLQQGWRFIRMLNMTGKNSGATLLVRFMISTVVN</sequence>
<dbReference type="EMBL" id="FUEG01000009">
    <property type="protein sequence ID" value="SJL08732.1"/>
    <property type="molecule type" value="Genomic_DNA"/>
</dbReference>
<reference evidence="5" key="1">
    <citation type="journal article" date="2017" name="Nat. Ecol. Evol.">
        <title>Genome expansion and lineage-specific genetic innovations in the forest pathogenic fungi Armillaria.</title>
        <authorList>
            <person name="Sipos G."/>
            <person name="Prasanna A.N."/>
            <person name="Walter M.C."/>
            <person name="O'Connor E."/>
            <person name="Balint B."/>
            <person name="Krizsan K."/>
            <person name="Kiss B."/>
            <person name="Hess J."/>
            <person name="Varga T."/>
            <person name="Slot J."/>
            <person name="Riley R."/>
            <person name="Boka B."/>
            <person name="Rigling D."/>
            <person name="Barry K."/>
            <person name="Lee J."/>
            <person name="Mihaltcheva S."/>
            <person name="LaButti K."/>
            <person name="Lipzen A."/>
            <person name="Waldron R."/>
            <person name="Moloney N.M."/>
            <person name="Sperisen C."/>
            <person name="Kredics L."/>
            <person name="Vagvoelgyi C."/>
            <person name="Patrignani A."/>
            <person name="Fitzpatrick D."/>
            <person name="Nagy I."/>
            <person name="Doyle S."/>
            <person name="Anderson J.B."/>
            <person name="Grigoriev I.V."/>
            <person name="Gueldener U."/>
            <person name="Muensterkoetter M."/>
            <person name="Nagy L.G."/>
        </authorList>
    </citation>
    <scope>NUCLEOTIDE SEQUENCE [LARGE SCALE GENOMIC DNA]</scope>
    <source>
        <strain evidence="5">C18/9</strain>
    </source>
</reference>
<dbReference type="InterPro" id="IPR000909">
    <property type="entry name" value="PLipase_C_PInositol-sp_X_dom"/>
</dbReference>
<dbReference type="STRING" id="47428.A0A284RJ16"/>
<evidence type="ECO:0000256" key="2">
    <source>
        <dbReference type="SAM" id="MobiDB-lite"/>
    </source>
</evidence>
<dbReference type="EC" id="3.1.4.11" evidence="1"/>
<dbReference type="GO" id="GO:0004435">
    <property type="term" value="F:phosphatidylinositol-4,5-bisphosphate phospholipase C activity"/>
    <property type="evidence" value="ECO:0007669"/>
    <property type="project" value="UniProtKB-EC"/>
</dbReference>
<dbReference type="Gene3D" id="2.60.40.150">
    <property type="entry name" value="C2 domain"/>
    <property type="match status" value="1"/>
</dbReference>
<dbReference type="PANTHER" id="PTHR10336:SF169">
    <property type="entry name" value="PHOSPHOINOSITIDE PHOSPHOLIPASE C"/>
    <property type="match status" value="1"/>
</dbReference>
<dbReference type="OMA" id="DAWDNDE"/>
<dbReference type="GO" id="GO:0048015">
    <property type="term" value="P:phosphatidylinositol-mediated signaling"/>
    <property type="evidence" value="ECO:0007669"/>
    <property type="project" value="TreeGrafter"/>
</dbReference>
<dbReference type="InterPro" id="IPR001711">
    <property type="entry name" value="PLipase_C_Pinositol-sp_Y"/>
</dbReference>
<dbReference type="Gene3D" id="3.20.20.190">
    <property type="entry name" value="Phosphatidylinositol (PI) phosphodiesterase"/>
    <property type="match status" value="1"/>
</dbReference>
<keyword evidence="1" id="KW-0443">Lipid metabolism</keyword>
<dbReference type="PANTHER" id="PTHR10336">
    <property type="entry name" value="PHOSPHOINOSITIDE-SPECIFIC PHOSPHOLIPASE C FAMILY PROTEIN"/>
    <property type="match status" value="1"/>
</dbReference>
<proteinExistence type="predicted"/>
<evidence type="ECO:0000313" key="5">
    <source>
        <dbReference type="Proteomes" id="UP000219338"/>
    </source>
</evidence>
<evidence type="ECO:0000259" key="3">
    <source>
        <dbReference type="PROSITE" id="PS50008"/>
    </source>
</evidence>
<dbReference type="SMART" id="SM00148">
    <property type="entry name" value="PLCXc"/>
    <property type="match status" value="1"/>
</dbReference>
<feature type="compositionally biased region" description="Low complexity" evidence="2">
    <location>
        <begin position="212"/>
        <end position="229"/>
    </location>
</feature>